<dbReference type="EMBL" id="GBEZ01017223">
    <property type="protein sequence ID" value="JAC69098.1"/>
    <property type="molecule type" value="Transcribed_RNA"/>
</dbReference>
<feature type="non-terminal residue" evidence="2">
    <location>
        <position position="1"/>
    </location>
</feature>
<reference evidence="2" key="1">
    <citation type="submission" date="2014-05" db="EMBL/GenBank/DDBJ databases">
        <title>The transcriptome of the halophilic microalga Tetraselmis sp. GSL018 isolated from the Great Salt Lake, Utah.</title>
        <authorList>
            <person name="Jinkerson R.E."/>
            <person name="D'Adamo S."/>
            <person name="Posewitz M.C."/>
        </authorList>
    </citation>
    <scope>NUCLEOTIDE SEQUENCE</scope>
    <source>
        <strain evidence="2">GSL018</strain>
    </source>
</reference>
<proteinExistence type="predicted"/>
<evidence type="ECO:0000313" key="2">
    <source>
        <dbReference type="EMBL" id="JAC69098.1"/>
    </source>
</evidence>
<gene>
    <name evidence="2" type="ORF">TSPGSL018_7207</name>
</gene>
<organism evidence="2">
    <name type="scientific">Tetraselmis sp. GSL018</name>
    <dbReference type="NCBI Taxonomy" id="582737"/>
    <lineage>
        <taxon>Eukaryota</taxon>
        <taxon>Viridiplantae</taxon>
        <taxon>Chlorophyta</taxon>
        <taxon>core chlorophytes</taxon>
        <taxon>Chlorodendrophyceae</taxon>
        <taxon>Chlorodendrales</taxon>
        <taxon>Chlorodendraceae</taxon>
        <taxon>Tetraselmis</taxon>
    </lineage>
</organism>
<feature type="compositionally biased region" description="Basic and acidic residues" evidence="1">
    <location>
        <begin position="45"/>
        <end position="59"/>
    </location>
</feature>
<protein>
    <submittedName>
        <fullName evidence="2">Uncharacterized protein</fullName>
    </submittedName>
</protein>
<name>A0A061RAU6_9CHLO</name>
<sequence>DAPPELALQVLHGDGAARPHSPSTVGTRTPPGDSLPLRSRILASHRTDRAEKRDGRLPEDETGIYRGATGGEESLDRQAGKQVLLTYSLLSFS</sequence>
<evidence type="ECO:0000256" key="1">
    <source>
        <dbReference type="SAM" id="MobiDB-lite"/>
    </source>
</evidence>
<dbReference type="AlphaFoldDB" id="A0A061RAU6"/>
<feature type="non-terminal residue" evidence="2">
    <location>
        <position position="93"/>
    </location>
</feature>
<feature type="region of interest" description="Disordered" evidence="1">
    <location>
        <begin position="13"/>
        <end position="73"/>
    </location>
</feature>
<accession>A0A061RAU6</accession>